<evidence type="ECO:0000256" key="2">
    <source>
        <dbReference type="ARBA" id="ARBA00013161"/>
    </source>
</evidence>
<dbReference type="OrthoDB" id="9801042at2"/>
<dbReference type="NCBIfam" id="TIGR00233">
    <property type="entry name" value="trpS"/>
    <property type="match status" value="1"/>
</dbReference>
<evidence type="ECO:0000256" key="6">
    <source>
        <dbReference type="ARBA" id="ARBA00022917"/>
    </source>
</evidence>
<dbReference type="PRINTS" id="PR01039">
    <property type="entry name" value="TRNASYNTHTRP"/>
</dbReference>
<keyword evidence="5 9" id="KW-0067">ATP-binding</keyword>
<name>Q2GEI8_EHRS3</name>
<gene>
    <name evidence="10" type="primary">trpS</name>
    <name evidence="10" type="ordered locus">NSE_0213</name>
</gene>
<dbReference type="GO" id="GO:0006436">
    <property type="term" value="P:tryptophanyl-tRNA aminoacylation"/>
    <property type="evidence" value="ECO:0007669"/>
    <property type="project" value="UniProtKB-UniRule"/>
</dbReference>
<evidence type="ECO:0000256" key="9">
    <source>
        <dbReference type="RuleBase" id="RU363036"/>
    </source>
</evidence>
<accession>Q2GEI8</accession>
<evidence type="ECO:0000256" key="7">
    <source>
        <dbReference type="ARBA" id="ARBA00023146"/>
    </source>
</evidence>
<dbReference type="PANTHER" id="PTHR43766:SF1">
    <property type="entry name" value="TRYPTOPHAN--TRNA LIGASE, MITOCHONDRIAL"/>
    <property type="match status" value="1"/>
</dbReference>
<dbReference type="GO" id="GO:0004830">
    <property type="term" value="F:tryptophan-tRNA ligase activity"/>
    <property type="evidence" value="ECO:0007669"/>
    <property type="project" value="UniProtKB-UniRule"/>
</dbReference>
<dbReference type="Pfam" id="PF00579">
    <property type="entry name" value="tRNA-synt_1b"/>
    <property type="match status" value="1"/>
</dbReference>
<dbReference type="PANTHER" id="PTHR43766">
    <property type="entry name" value="TRYPTOPHAN--TRNA LIGASE, MITOCHONDRIAL"/>
    <property type="match status" value="1"/>
</dbReference>
<dbReference type="AlphaFoldDB" id="Q2GEI8"/>
<keyword evidence="7 9" id="KW-0030">Aminoacyl-tRNA synthetase</keyword>
<evidence type="ECO:0000256" key="3">
    <source>
        <dbReference type="ARBA" id="ARBA00022598"/>
    </source>
</evidence>
<reference evidence="10 11" key="1">
    <citation type="journal article" date="2006" name="PLoS Genet.">
        <title>Comparative genomics of emerging human ehrlichiosis agents.</title>
        <authorList>
            <person name="Dunning Hotopp J.C."/>
            <person name="Lin M."/>
            <person name="Madupu R."/>
            <person name="Crabtree J."/>
            <person name="Angiuoli S.V."/>
            <person name="Eisen J.A."/>
            <person name="Seshadri R."/>
            <person name="Ren Q."/>
            <person name="Wu M."/>
            <person name="Utterback T.R."/>
            <person name="Smith S."/>
            <person name="Lewis M."/>
            <person name="Khouri H."/>
            <person name="Zhang C."/>
            <person name="Niu H."/>
            <person name="Lin Q."/>
            <person name="Ohashi N."/>
            <person name="Zhi N."/>
            <person name="Nelson W."/>
            <person name="Brinkac L.M."/>
            <person name="Dodson R.J."/>
            <person name="Rosovitz M.J."/>
            <person name="Sundaram J."/>
            <person name="Daugherty S.C."/>
            <person name="Davidsen T."/>
            <person name="Durkin A.S."/>
            <person name="Gwinn M."/>
            <person name="Haft D.H."/>
            <person name="Selengut J.D."/>
            <person name="Sullivan S.A."/>
            <person name="Zafar N."/>
            <person name="Zhou L."/>
            <person name="Benahmed F."/>
            <person name="Forberger H."/>
            <person name="Halpin R."/>
            <person name="Mulligan S."/>
            <person name="Robinson J."/>
            <person name="White O."/>
            <person name="Rikihisa Y."/>
            <person name="Tettelin H."/>
        </authorList>
    </citation>
    <scope>NUCLEOTIDE SEQUENCE [LARGE SCALE GENOMIC DNA]</scope>
    <source>
        <strain evidence="11">ATCC VR-367 / Miyayama</strain>
    </source>
</reference>
<evidence type="ECO:0000256" key="4">
    <source>
        <dbReference type="ARBA" id="ARBA00022741"/>
    </source>
</evidence>
<evidence type="ECO:0000313" key="10">
    <source>
        <dbReference type="EMBL" id="ABD46395.1"/>
    </source>
</evidence>
<dbReference type="CDD" id="cd00806">
    <property type="entry name" value="TrpRS_core"/>
    <property type="match status" value="1"/>
</dbReference>
<dbReference type="GO" id="GO:0005524">
    <property type="term" value="F:ATP binding"/>
    <property type="evidence" value="ECO:0007669"/>
    <property type="project" value="UniProtKB-KW"/>
</dbReference>
<evidence type="ECO:0000256" key="8">
    <source>
        <dbReference type="NCBIfam" id="TIGR00233"/>
    </source>
</evidence>
<dbReference type="InterPro" id="IPR050203">
    <property type="entry name" value="Trp-tRNA_synthetase"/>
</dbReference>
<dbReference type="GO" id="GO:0005737">
    <property type="term" value="C:cytoplasm"/>
    <property type="evidence" value="ECO:0007669"/>
    <property type="project" value="UniProtKB-UniRule"/>
</dbReference>
<dbReference type="Gene3D" id="3.40.50.620">
    <property type="entry name" value="HUPs"/>
    <property type="match status" value="1"/>
</dbReference>
<dbReference type="EC" id="6.1.1.2" evidence="2 8"/>
<keyword evidence="3 9" id="KW-0436">Ligase</keyword>
<dbReference type="eggNOG" id="COG0180">
    <property type="taxonomic scope" value="Bacteria"/>
</dbReference>
<comment type="similarity">
    <text evidence="1 9">Belongs to the class-I aminoacyl-tRNA synthetase family.</text>
</comment>
<dbReference type="InterPro" id="IPR002305">
    <property type="entry name" value="aa-tRNA-synth_Ic"/>
</dbReference>
<dbReference type="Gene3D" id="1.10.240.10">
    <property type="entry name" value="Tyrosyl-Transfer RNA Synthetase"/>
    <property type="match status" value="1"/>
</dbReference>
<dbReference type="HOGENOM" id="CLU_029244_1_4_5"/>
<keyword evidence="11" id="KW-1185">Reference proteome</keyword>
<dbReference type="SUPFAM" id="SSF52374">
    <property type="entry name" value="Nucleotidylyl transferase"/>
    <property type="match status" value="1"/>
</dbReference>
<evidence type="ECO:0000313" key="11">
    <source>
        <dbReference type="Proteomes" id="UP000001942"/>
    </source>
</evidence>
<dbReference type="STRING" id="222891.NSE_0213"/>
<dbReference type="KEGG" id="nse:NSE_0213"/>
<keyword evidence="6 9" id="KW-0648">Protein biosynthesis</keyword>
<dbReference type="InterPro" id="IPR002306">
    <property type="entry name" value="Trp-tRNA-ligase"/>
</dbReference>
<organism evidence="10 11">
    <name type="scientific">Ehrlichia sennetsu (strain ATCC VR-367 / Miyayama)</name>
    <name type="common">Neorickettsia sennetsu</name>
    <dbReference type="NCBI Taxonomy" id="222891"/>
    <lineage>
        <taxon>Bacteria</taxon>
        <taxon>Pseudomonadati</taxon>
        <taxon>Pseudomonadota</taxon>
        <taxon>Alphaproteobacteria</taxon>
        <taxon>Rickettsiales</taxon>
        <taxon>Anaplasmataceae</taxon>
        <taxon>Ehrlichia</taxon>
    </lineage>
</organism>
<evidence type="ECO:0000256" key="1">
    <source>
        <dbReference type="ARBA" id="ARBA00005594"/>
    </source>
</evidence>
<keyword evidence="4 9" id="KW-0547">Nucleotide-binding</keyword>
<sequence length="330" mass="36978">MVRSTVEDKAVLSGIQPTGYVQLGNLLGAVDVWVEIQSQYKRKFFFMADLHSLDGGTLGLADASIEMACTYIACGIDPNDCRIFVQSHIPQHVELCWLLGCITPMGLLNRMTQFKDKSNREGVTPMLSLYAYPVLMVADILLYNAEVIPVGDDQTQHVELARDVVLRFNQRYGEYFRLPTILKKKEATRIMSLTNPTKKMSKSDPSDFSRINLSDPKELIEKKILSAKTDSILGFSPEGLQDRPEASNLLNIAACLSGKKVEQLCNEVSNFSALKSMLIDLLLAKLLPIQEKRKNLERDAVKKMLADSAEAMREIARANLTHIKQLMQLI</sequence>
<protein>
    <recommendedName>
        <fullName evidence="2 8">Tryptophan--tRNA ligase</fullName>
        <ecNumber evidence="2 8">6.1.1.2</ecNumber>
    </recommendedName>
</protein>
<proteinExistence type="inferred from homology"/>
<dbReference type="InterPro" id="IPR014729">
    <property type="entry name" value="Rossmann-like_a/b/a_fold"/>
</dbReference>
<evidence type="ECO:0000256" key="5">
    <source>
        <dbReference type="ARBA" id="ARBA00022840"/>
    </source>
</evidence>
<dbReference type="Proteomes" id="UP000001942">
    <property type="component" value="Chromosome"/>
</dbReference>
<dbReference type="EMBL" id="CP000237">
    <property type="protein sequence ID" value="ABD46395.1"/>
    <property type="molecule type" value="Genomic_DNA"/>
</dbReference>